<sequence length="819" mass="92893">MQEDKQSLHFLILEEQQDQRVVYLEKCVYSIGRSSKNSIVFSAKSISRYHAHLYRVKQNQDNTYIFRIVDGDLQGKRSTNGLTVNGQPCFSKTLEHGDVIQLSQKTCIRYYQFQNIYDFHLLSASPLGQVELSLSTEKDLASSNSVNSRLDKLSKTELYQIASFLELIPTPVIELSSTGNISYCNLAARHKFPNLLEQKLKHPILENLESIFQKTQSSTLFREIRVGDRVFEQFACLMAETHLIRSYTFDVTERYQTNLKLCHSQAKEQALLTAIPDLIVDLDPQGNILRVKPAKDPQLAILSEAHVGRNIVEVLPAAIAQQLLTGIRQTLTSQETYTFDCEWTAETEQSLYCEVRLVWNSAQKVLAIVRNITKRKTFEQQLRHEALHDHLTGLLNRQSFLERVDHVIKLSKRRKSYLFAVLFIDLDRFKVVNDSLGHFVGDQLLIAIANRLTTCLRAGDTVARLGGDEFTVLLEDLTTIQEATDVAERILQSMTTPVLISGREIFVSASVGIAASTSNYDKPDQLLRDADTAMYQAKAQGRACYEQFNQNMHEQMVGLLQLDNDLRRAIERQEFQLYYQPIVALQEGTIVGFEALIRWLHPQQGLVAPQTFIHLAEETGLILPIGEWMLFEACRQLCQWQQGLPQAKDLTMSVNLSGKQFSNPHLAKQIERALHQASLTPERLKLEITESVIMENTQLSKDTLSVLRDLGLQICIDDFGTGYSSLSYLHRFPINALKVDRSFIGVMDANDENSGLAITQTITTLAHRLGVDVVAEGIETAKQFDLVKTFRCKYGQGYFFSKPLPPQQAQSLLAEAPRW</sequence>
<organism evidence="4 5">
    <name type="scientific">Almyronema epifaneia S1</name>
    <dbReference type="NCBI Taxonomy" id="2991925"/>
    <lineage>
        <taxon>Bacteria</taxon>
        <taxon>Bacillati</taxon>
        <taxon>Cyanobacteriota</taxon>
        <taxon>Cyanophyceae</taxon>
        <taxon>Nodosilineales</taxon>
        <taxon>Nodosilineaceae</taxon>
        <taxon>Almyronema</taxon>
        <taxon>Almyronema epifaneia</taxon>
    </lineage>
</organism>
<dbReference type="SMART" id="SM00052">
    <property type="entry name" value="EAL"/>
    <property type="match status" value="1"/>
</dbReference>
<dbReference type="CDD" id="cd00130">
    <property type="entry name" value="PAS"/>
    <property type="match status" value="1"/>
</dbReference>
<dbReference type="InterPro" id="IPR008984">
    <property type="entry name" value="SMAD_FHA_dom_sf"/>
</dbReference>
<keyword evidence="5" id="KW-1185">Reference proteome</keyword>
<dbReference type="CDD" id="cd01949">
    <property type="entry name" value="GGDEF"/>
    <property type="match status" value="1"/>
</dbReference>
<feature type="domain" description="FHA" evidence="1">
    <location>
        <begin position="29"/>
        <end position="89"/>
    </location>
</feature>
<dbReference type="InterPro" id="IPR043128">
    <property type="entry name" value="Rev_trsase/Diguanyl_cyclase"/>
</dbReference>
<dbReference type="InterPro" id="IPR035919">
    <property type="entry name" value="EAL_sf"/>
</dbReference>
<dbReference type="RefSeq" id="WP_377963970.1">
    <property type="nucleotide sequence ID" value="NZ_JBHZOL010000061.1"/>
</dbReference>
<dbReference type="Gene3D" id="3.20.20.450">
    <property type="entry name" value="EAL domain"/>
    <property type="match status" value="1"/>
</dbReference>
<evidence type="ECO:0000259" key="3">
    <source>
        <dbReference type="PROSITE" id="PS50887"/>
    </source>
</evidence>
<evidence type="ECO:0000313" key="4">
    <source>
        <dbReference type="EMBL" id="MFE4106324.1"/>
    </source>
</evidence>
<dbReference type="Gene3D" id="2.60.200.20">
    <property type="match status" value="1"/>
</dbReference>
<dbReference type="Pfam" id="PF00563">
    <property type="entry name" value="EAL"/>
    <property type="match status" value="1"/>
</dbReference>
<dbReference type="InterPro" id="IPR052155">
    <property type="entry name" value="Biofilm_reg_signaling"/>
</dbReference>
<dbReference type="SMART" id="SM00240">
    <property type="entry name" value="FHA"/>
    <property type="match status" value="1"/>
</dbReference>
<dbReference type="NCBIfam" id="TIGR00254">
    <property type="entry name" value="GGDEF"/>
    <property type="match status" value="1"/>
</dbReference>
<protein>
    <submittedName>
        <fullName evidence="4">EAL domain-containing protein</fullName>
    </submittedName>
</protein>
<evidence type="ECO:0000313" key="5">
    <source>
        <dbReference type="Proteomes" id="UP001600165"/>
    </source>
</evidence>
<dbReference type="SUPFAM" id="SSF55785">
    <property type="entry name" value="PYP-like sensor domain (PAS domain)"/>
    <property type="match status" value="1"/>
</dbReference>
<dbReference type="InterPro" id="IPR035965">
    <property type="entry name" value="PAS-like_dom_sf"/>
</dbReference>
<dbReference type="InterPro" id="IPR001633">
    <property type="entry name" value="EAL_dom"/>
</dbReference>
<dbReference type="InterPro" id="IPR000014">
    <property type="entry name" value="PAS"/>
</dbReference>
<name>A0ABW6IDR6_9CYAN</name>
<dbReference type="PROSITE" id="PS50887">
    <property type="entry name" value="GGDEF"/>
    <property type="match status" value="1"/>
</dbReference>
<dbReference type="Pfam" id="PF00498">
    <property type="entry name" value="FHA"/>
    <property type="match status" value="1"/>
</dbReference>
<dbReference type="PROSITE" id="PS50006">
    <property type="entry name" value="FHA_DOMAIN"/>
    <property type="match status" value="1"/>
</dbReference>
<dbReference type="Proteomes" id="UP001600165">
    <property type="component" value="Unassembled WGS sequence"/>
</dbReference>
<dbReference type="PANTHER" id="PTHR44757">
    <property type="entry name" value="DIGUANYLATE CYCLASE DGCP"/>
    <property type="match status" value="1"/>
</dbReference>
<dbReference type="SMART" id="SM00267">
    <property type="entry name" value="GGDEF"/>
    <property type="match status" value="1"/>
</dbReference>
<dbReference type="PROSITE" id="PS50883">
    <property type="entry name" value="EAL"/>
    <property type="match status" value="1"/>
</dbReference>
<evidence type="ECO:0000259" key="1">
    <source>
        <dbReference type="PROSITE" id="PS50006"/>
    </source>
</evidence>
<feature type="domain" description="EAL" evidence="2">
    <location>
        <begin position="559"/>
        <end position="817"/>
    </location>
</feature>
<dbReference type="Pfam" id="PF00990">
    <property type="entry name" value="GGDEF"/>
    <property type="match status" value="1"/>
</dbReference>
<dbReference type="SUPFAM" id="SSF141868">
    <property type="entry name" value="EAL domain-like"/>
    <property type="match status" value="1"/>
</dbReference>
<dbReference type="EMBL" id="JBHZOL010000061">
    <property type="protein sequence ID" value="MFE4106324.1"/>
    <property type="molecule type" value="Genomic_DNA"/>
</dbReference>
<feature type="domain" description="GGDEF" evidence="3">
    <location>
        <begin position="417"/>
        <end position="550"/>
    </location>
</feature>
<dbReference type="InterPro" id="IPR029787">
    <property type="entry name" value="Nucleotide_cyclase"/>
</dbReference>
<dbReference type="CDD" id="cd01948">
    <property type="entry name" value="EAL"/>
    <property type="match status" value="1"/>
</dbReference>
<accession>A0ABW6IDR6</accession>
<dbReference type="Gene3D" id="3.30.70.270">
    <property type="match status" value="1"/>
</dbReference>
<dbReference type="SMART" id="SM00091">
    <property type="entry name" value="PAS"/>
    <property type="match status" value="2"/>
</dbReference>
<dbReference type="InterPro" id="IPR000253">
    <property type="entry name" value="FHA_dom"/>
</dbReference>
<reference evidence="4 5" key="1">
    <citation type="submission" date="2024-10" db="EMBL/GenBank/DDBJ databases">
        <authorList>
            <person name="Ratan Roy A."/>
            <person name="Morales Sandoval P.H."/>
            <person name="De Los Santos Villalobos S."/>
            <person name="Chakraborty S."/>
            <person name="Mukherjee J."/>
        </authorList>
    </citation>
    <scope>NUCLEOTIDE SEQUENCE [LARGE SCALE GENOMIC DNA]</scope>
    <source>
        <strain evidence="4 5">S1</strain>
    </source>
</reference>
<dbReference type="InterPro" id="IPR000160">
    <property type="entry name" value="GGDEF_dom"/>
</dbReference>
<gene>
    <name evidence="4" type="ORF">ACFVKH_08555</name>
</gene>
<dbReference type="SUPFAM" id="SSF55073">
    <property type="entry name" value="Nucleotide cyclase"/>
    <property type="match status" value="1"/>
</dbReference>
<dbReference type="Gene3D" id="3.30.450.20">
    <property type="entry name" value="PAS domain"/>
    <property type="match status" value="1"/>
</dbReference>
<comment type="caution">
    <text evidence="4">The sequence shown here is derived from an EMBL/GenBank/DDBJ whole genome shotgun (WGS) entry which is preliminary data.</text>
</comment>
<dbReference type="SUPFAM" id="SSF49879">
    <property type="entry name" value="SMAD/FHA domain"/>
    <property type="match status" value="1"/>
</dbReference>
<evidence type="ECO:0000259" key="2">
    <source>
        <dbReference type="PROSITE" id="PS50883"/>
    </source>
</evidence>
<proteinExistence type="predicted"/>
<dbReference type="PANTHER" id="PTHR44757:SF2">
    <property type="entry name" value="BIOFILM ARCHITECTURE MAINTENANCE PROTEIN MBAA"/>
    <property type="match status" value="1"/>
</dbReference>